<dbReference type="InterPro" id="IPR033985">
    <property type="entry name" value="SusD-like_N"/>
</dbReference>
<dbReference type="Proteomes" id="UP000530060">
    <property type="component" value="Unassembled WGS sequence"/>
</dbReference>
<evidence type="ECO:0000313" key="9">
    <source>
        <dbReference type="Proteomes" id="UP000530060"/>
    </source>
</evidence>
<dbReference type="GO" id="GO:0009279">
    <property type="term" value="C:cell outer membrane"/>
    <property type="evidence" value="ECO:0007669"/>
    <property type="project" value="UniProtKB-SubCell"/>
</dbReference>
<reference evidence="8 9" key="1">
    <citation type="submission" date="2020-06" db="EMBL/GenBank/DDBJ databases">
        <authorList>
            <person name="Criscuolo A."/>
        </authorList>
    </citation>
    <scope>NUCLEOTIDE SEQUENCE [LARGE SCALE GENOMIC DNA]</scope>
    <source>
        <strain evidence="9">CIP 111411</strain>
    </source>
</reference>
<dbReference type="Pfam" id="PF14322">
    <property type="entry name" value="SusD-like_3"/>
    <property type="match status" value="1"/>
</dbReference>
<evidence type="ECO:0000256" key="3">
    <source>
        <dbReference type="ARBA" id="ARBA00022729"/>
    </source>
</evidence>
<dbReference type="PROSITE" id="PS51257">
    <property type="entry name" value="PROKAR_LIPOPROTEIN"/>
    <property type="match status" value="1"/>
</dbReference>
<keyword evidence="5" id="KW-0998">Cell outer membrane</keyword>
<comment type="subcellular location">
    <subcellularLocation>
        <location evidence="1">Cell outer membrane</location>
    </subcellularLocation>
</comment>
<accession>A0A6V6YRN4</accession>
<dbReference type="InterPro" id="IPR011990">
    <property type="entry name" value="TPR-like_helical_dom_sf"/>
</dbReference>
<evidence type="ECO:0000259" key="7">
    <source>
        <dbReference type="Pfam" id="PF14322"/>
    </source>
</evidence>
<evidence type="ECO:0000313" key="8">
    <source>
        <dbReference type="EMBL" id="CAD0002167.1"/>
    </source>
</evidence>
<sequence length="504" mass="57331">MRTTIKSTIAILLIFVTATSCDNYLDLKPEDGIVREEFWKTKEDIQAAVIGIYSSLLKRPPGAQIPTGGTDYNISEYLFMYGEIRADMITPGGNITEEQRDITTSNILSSNDLTSWAAFYRVINYCNTVIELAPAVRNSDPTLTQTQLNNFLSEALAIRAYMYFTLARTFKDVPLKLTATLSDKDNFQIAKTPQNEIFAQVIKDLILAEEYAVVDYGNAASNKGRITVYTINAMQADVYLWMDKYAEALAAATKVTDSGKFELIPASNSWFNNVFAVGNTTESIFEFQYTKQNLNPFYDMFFQRPEFLAAPHVIEDVFGIDFNNPLNRDVRGERCALVPGLNFIYKYTGLNNNDFKTSQESDTHWFVYRYSDVLLLKAEALTQLGEGDKALIIIDDIRTKRKAISSTSQTVTTTSKSEMTDYILAERAREFAYEGKRWFDVLRNARRNNYERLDLLISMALISAPADQQQSIIAKLEDPNSHYLPINEYELYTNKALVQNPFYK</sequence>
<dbReference type="EMBL" id="CAIJDP010000060">
    <property type="protein sequence ID" value="CAD0002167.1"/>
    <property type="molecule type" value="Genomic_DNA"/>
</dbReference>
<name>A0A6V6YRN4_9FLAO</name>
<feature type="domain" description="RagB/SusD" evidence="6">
    <location>
        <begin position="344"/>
        <end position="503"/>
    </location>
</feature>
<keyword evidence="9" id="KW-1185">Reference proteome</keyword>
<dbReference type="AlphaFoldDB" id="A0A6V6YRN4"/>
<dbReference type="Gene3D" id="1.25.40.390">
    <property type="match status" value="1"/>
</dbReference>
<protein>
    <submittedName>
        <fullName evidence="8">RagB/SusD family nutrient uptake outer membrane protein</fullName>
    </submittedName>
</protein>
<evidence type="ECO:0000259" key="6">
    <source>
        <dbReference type="Pfam" id="PF07980"/>
    </source>
</evidence>
<comment type="caution">
    <text evidence="8">The sequence shown here is derived from an EMBL/GenBank/DDBJ whole genome shotgun (WGS) entry which is preliminary data.</text>
</comment>
<keyword evidence="3" id="KW-0732">Signal</keyword>
<evidence type="ECO:0000256" key="4">
    <source>
        <dbReference type="ARBA" id="ARBA00023136"/>
    </source>
</evidence>
<organism evidence="8 9">
    <name type="scientific">Flavobacterium salmonis</name>
    <dbReference type="NCBI Taxonomy" id="2654844"/>
    <lineage>
        <taxon>Bacteria</taxon>
        <taxon>Pseudomonadati</taxon>
        <taxon>Bacteroidota</taxon>
        <taxon>Flavobacteriia</taxon>
        <taxon>Flavobacteriales</taxon>
        <taxon>Flavobacteriaceae</taxon>
        <taxon>Flavobacterium</taxon>
    </lineage>
</organism>
<evidence type="ECO:0000256" key="1">
    <source>
        <dbReference type="ARBA" id="ARBA00004442"/>
    </source>
</evidence>
<dbReference type="CDD" id="cd08977">
    <property type="entry name" value="SusD"/>
    <property type="match status" value="1"/>
</dbReference>
<dbReference type="InterPro" id="IPR012944">
    <property type="entry name" value="SusD_RagB_dom"/>
</dbReference>
<feature type="domain" description="SusD-like N-terminal" evidence="7">
    <location>
        <begin position="101"/>
        <end position="210"/>
    </location>
</feature>
<dbReference type="Pfam" id="PF07980">
    <property type="entry name" value="SusD_RagB"/>
    <property type="match status" value="1"/>
</dbReference>
<comment type="similarity">
    <text evidence="2">Belongs to the SusD family.</text>
</comment>
<evidence type="ECO:0000256" key="5">
    <source>
        <dbReference type="ARBA" id="ARBA00023237"/>
    </source>
</evidence>
<evidence type="ECO:0000256" key="2">
    <source>
        <dbReference type="ARBA" id="ARBA00006275"/>
    </source>
</evidence>
<dbReference type="RefSeq" id="WP_180908086.1">
    <property type="nucleotide sequence ID" value="NZ_CAIJDP010000060.1"/>
</dbReference>
<dbReference type="SUPFAM" id="SSF48452">
    <property type="entry name" value="TPR-like"/>
    <property type="match status" value="1"/>
</dbReference>
<keyword evidence="4" id="KW-0472">Membrane</keyword>
<gene>
    <name evidence="8" type="ORF">FLAT13_00951</name>
</gene>
<proteinExistence type="inferred from homology"/>